<evidence type="ECO:0000313" key="1">
    <source>
        <dbReference type="EMBL" id="AFN74254.1"/>
    </source>
</evidence>
<dbReference type="HOGENOM" id="CLU_962446_0_0_10"/>
<gene>
    <name evidence="1" type="ordered locus">MROS_1014</name>
</gene>
<dbReference type="Proteomes" id="UP000009011">
    <property type="component" value="Chromosome"/>
</dbReference>
<dbReference type="AlphaFoldDB" id="I6ZQA6"/>
<reference evidence="1 2" key="1">
    <citation type="journal article" date="2013" name="PLoS ONE">
        <title>Genomic analysis of Melioribacter roseus, facultatively anaerobic organotrophic bacterium representing a novel deep lineage within Bacteriodetes/Chlorobi group.</title>
        <authorList>
            <person name="Kadnikov V.V."/>
            <person name="Mardanov A.V."/>
            <person name="Podosokorskaya O.A."/>
            <person name="Gavrilov S.N."/>
            <person name="Kublanov I.V."/>
            <person name="Beletsky A.V."/>
            <person name="Bonch-Osmolovskaya E.A."/>
            <person name="Ravin N.V."/>
        </authorList>
    </citation>
    <scope>NUCLEOTIDE SEQUENCE [LARGE SCALE GENOMIC DNA]</scope>
    <source>
        <strain evidence="2">JCM 17771 / P3M-2</strain>
    </source>
</reference>
<dbReference type="KEGG" id="mro:MROS_1014"/>
<name>I6ZQA6_MELRP</name>
<dbReference type="STRING" id="1191523.MROS_1014"/>
<organism evidence="1 2">
    <name type="scientific">Melioribacter roseus (strain DSM 23840 / JCM 17771 / VKM B-2668 / P3M-2)</name>
    <dbReference type="NCBI Taxonomy" id="1191523"/>
    <lineage>
        <taxon>Bacteria</taxon>
        <taxon>Pseudomonadati</taxon>
        <taxon>Ignavibacteriota</taxon>
        <taxon>Ignavibacteria</taxon>
        <taxon>Ignavibacteriales</taxon>
        <taxon>Melioribacteraceae</taxon>
        <taxon>Melioribacter</taxon>
    </lineage>
</organism>
<dbReference type="EMBL" id="CP003557">
    <property type="protein sequence ID" value="AFN74254.1"/>
    <property type="molecule type" value="Genomic_DNA"/>
</dbReference>
<protein>
    <submittedName>
        <fullName evidence="1">Uncharacterized protein</fullName>
    </submittedName>
</protein>
<dbReference type="eggNOG" id="ENOG5033BNR">
    <property type="taxonomic scope" value="Bacteria"/>
</dbReference>
<accession>I6ZQA6</accession>
<sequence>MDAGAILHLKIRTAKLAKRQHIKMAGAMKRLLSFGIIIILISCMDGADIIAPVEYNVSKSDTVSIELGMKNYAYINNELKILFEDVPEDSRCPLGVMCVWAGNAVVRLKVALGSDIKTAELNTFQSFGDSYYIGDYLIRLKSLSPYPVFPESIDKKDYVAELEIINKPFLVRIENESDLERFKKDPFVINKIDLSNDKLFIRVSYSGGCSAHEFRAVWYYPPYSSRPDANLYLLHDSHADMCEAYLSETIVVDLKPVKQHFNNMNPTIGGVYLQIHQNLELNDTVQYHF</sequence>
<keyword evidence="2" id="KW-1185">Reference proteome</keyword>
<proteinExistence type="predicted"/>
<evidence type="ECO:0000313" key="2">
    <source>
        <dbReference type="Proteomes" id="UP000009011"/>
    </source>
</evidence>